<name>A0A2R6WZD4_MARPO</name>
<dbReference type="EMBL" id="KZ772718">
    <property type="protein sequence ID" value="PTQ39217.1"/>
    <property type="molecule type" value="Genomic_DNA"/>
</dbReference>
<dbReference type="AlphaFoldDB" id="A0A2R6WZD4"/>
<dbReference type="PANTHER" id="PTHR46137">
    <property type="entry name" value="OS05G0310600 PROTEIN"/>
    <property type="match status" value="1"/>
</dbReference>
<dbReference type="Proteomes" id="UP000244005">
    <property type="component" value="Unassembled WGS sequence"/>
</dbReference>
<dbReference type="PROSITE" id="PS51934">
    <property type="entry name" value="LRAT"/>
    <property type="match status" value="1"/>
</dbReference>
<evidence type="ECO:0000313" key="2">
    <source>
        <dbReference type="EMBL" id="PTQ39217.1"/>
    </source>
</evidence>
<dbReference type="InterPro" id="IPR007053">
    <property type="entry name" value="LRAT_dom"/>
</dbReference>
<accession>A0A2R6WZD4</accession>
<proteinExistence type="predicted"/>
<dbReference type="PANTHER" id="PTHR46137:SF3">
    <property type="entry name" value="OS05G0310600 PROTEIN"/>
    <property type="match status" value="1"/>
</dbReference>
<sequence>MDLLSKISHAVKESELRPADHIYCYRSGSISSYAHHGIYIGDGKVIHFLDNSEAAGGNGEGPGSIFRGFSSSSASTSKSRCEECGTNKKGGVQMTCLNCFLKGDSLRLFFYGVSKAELALSLRGGCSGMKAEEPEQVLHRANYLLRTDGFGTYNLQTHNCEDFAIYCKTGIIDLKNGTSKQVELVRQVGKFGAQFLGKKSSNLIGVFQKLKTHLVDERWERDSVGCHIAVEELVKMYTRGIR</sequence>
<dbReference type="Gramene" id="Mp7g00850.1">
    <property type="protein sequence ID" value="Mp7g00850.1.cds"/>
    <property type="gene ID" value="Mp7g00850"/>
</dbReference>
<evidence type="ECO:0000259" key="1">
    <source>
        <dbReference type="PROSITE" id="PS51934"/>
    </source>
</evidence>
<evidence type="ECO:0000313" key="3">
    <source>
        <dbReference type="Proteomes" id="UP000244005"/>
    </source>
</evidence>
<dbReference type="Pfam" id="PF04970">
    <property type="entry name" value="LRAT"/>
    <property type="match status" value="1"/>
</dbReference>
<keyword evidence="3" id="KW-1185">Reference proteome</keyword>
<organism evidence="2 3">
    <name type="scientific">Marchantia polymorpha</name>
    <name type="common">Common liverwort</name>
    <name type="synonym">Marchantia aquatica</name>
    <dbReference type="NCBI Taxonomy" id="3197"/>
    <lineage>
        <taxon>Eukaryota</taxon>
        <taxon>Viridiplantae</taxon>
        <taxon>Streptophyta</taxon>
        <taxon>Embryophyta</taxon>
        <taxon>Marchantiophyta</taxon>
        <taxon>Marchantiopsida</taxon>
        <taxon>Marchantiidae</taxon>
        <taxon>Marchantiales</taxon>
        <taxon>Marchantiaceae</taxon>
        <taxon>Marchantia</taxon>
    </lineage>
</organism>
<gene>
    <name evidence="2" type="ORF">MARPO_0046s0039</name>
</gene>
<dbReference type="OMA" id="GCHIAVE"/>
<dbReference type="OrthoDB" id="421951at2759"/>
<protein>
    <recommendedName>
        <fullName evidence="1">LRAT domain-containing protein</fullName>
    </recommendedName>
</protein>
<reference evidence="3" key="1">
    <citation type="journal article" date="2017" name="Cell">
        <title>Insights into land plant evolution garnered from the Marchantia polymorpha genome.</title>
        <authorList>
            <person name="Bowman J.L."/>
            <person name="Kohchi T."/>
            <person name="Yamato K.T."/>
            <person name="Jenkins J."/>
            <person name="Shu S."/>
            <person name="Ishizaki K."/>
            <person name="Yamaoka S."/>
            <person name="Nishihama R."/>
            <person name="Nakamura Y."/>
            <person name="Berger F."/>
            <person name="Adam C."/>
            <person name="Aki S.S."/>
            <person name="Althoff F."/>
            <person name="Araki T."/>
            <person name="Arteaga-Vazquez M.A."/>
            <person name="Balasubrmanian S."/>
            <person name="Barry K."/>
            <person name="Bauer D."/>
            <person name="Boehm C.R."/>
            <person name="Briginshaw L."/>
            <person name="Caballero-Perez J."/>
            <person name="Catarino B."/>
            <person name="Chen F."/>
            <person name="Chiyoda S."/>
            <person name="Chovatia M."/>
            <person name="Davies K.M."/>
            <person name="Delmans M."/>
            <person name="Demura T."/>
            <person name="Dierschke T."/>
            <person name="Dolan L."/>
            <person name="Dorantes-Acosta A.E."/>
            <person name="Eklund D.M."/>
            <person name="Florent S.N."/>
            <person name="Flores-Sandoval E."/>
            <person name="Fujiyama A."/>
            <person name="Fukuzawa H."/>
            <person name="Galik B."/>
            <person name="Grimanelli D."/>
            <person name="Grimwood J."/>
            <person name="Grossniklaus U."/>
            <person name="Hamada T."/>
            <person name="Haseloff J."/>
            <person name="Hetherington A.J."/>
            <person name="Higo A."/>
            <person name="Hirakawa Y."/>
            <person name="Hundley H.N."/>
            <person name="Ikeda Y."/>
            <person name="Inoue K."/>
            <person name="Inoue S.I."/>
            <person name="Ishida S."/>
            <person name="Jia Q."/>
            <person name="Kakita M."/>
            <person name="Kanazawa T."/>
            <person name="Kawai Y."/>
            <person name="Kawashima T."/>
            <person name="Kennedy M."/>
            <person name="Kinose K."/>
            <person name="Kinoshita T."/>
            <person name="Kohara Y."/>
            <person name="Koide E."/>
            <person name="Komatsu K."/>
            <person name="Kopischke S."/>
            <person name="Kubo M."/>
            <person name="Kyozuka J."/>
            <person name="Lagercrantz U."/>
            <person name="Lin S.S."/>
            <person name="Lindquist E."/>
            <person name="Lipzen A.M."/>
            <person name="Lu C.W."/>
            <person name="De Luna E."/>
            <person name="Martienssen R.A."/>
            <person name="Minamino N."/>
            <person name="Mizutani M."/>
            <person name="Mizutani M."/>
            <person name="Mochizuki N."/>
            <person name="Monte I."/>
            <person name="Mosher R."/>
            <person name="Nagasaki H."/>
            <person name="Nakagami H."/>
            <person name="Naramoto S."/>
            <person name="Nishitani K."/>
            <person name="Ohtani M."/>
            <person name="Okamoto T."/>
            <person name="Okumura M."/>
            <person name="Phillips J."/>
            <person name="Pollak B."/>
            <person name="Reinders A."/>
            <person name="Rovekamp M."/>
            <person name="Sano R."/>
            <person name="Sawa S."/>
            <person name="Schmid M.W."/>
            <person name="Shirakawa M."/>
            <person name="Solano R."/>
            <person name="Spunde A."/>
            <person name="Suetsugu N."/>
            <person name="Sugano S."/>
            <person name="Sugiyama A."/>
            <person name="Sun R."/>
            <person name="Suzuki Y."/>
            <person name="Takenaka M."/>
            <person name="Takezawa D."/>
            <person name="Tomogane H."/>
            <person name="Tsuzuki M."/>
            <person name="Ueda T."/>
            <person name="Umeda M."/>
            <person name="Ward J.M."/>
            <person name="Watanabe Y."/>
            <person name="Yazaki K."/>
            <person name="Yokoyama R."/>
            <person name="Yoshitake Y."/>
            <person name="Yotsui I."/>
            <person name="Zachgo S."/>
            <person name="Schmutz J."/>
        </authorList>
    </citation>
    <scope>NUCLEOTIDE SEQUENCE [LARGE SCALE GENOMIC DNA]</scope>
    <source>
        <strain evidence="3">Tak-1</strain>
    </source>
</reference>
<dbReference type="Gene3D" id="3.90.1720.10">
    <property type="entry name" value="endopeptidase domain like (from Nostoc punctiforme)"/>
    <property type="match status" value="1"/>
</dbReference>
<feature type="domain" description="LRAT" evidence="1">
    <location>
        <begin position="25"/>
        <end position="176"/>
    </location>
</feature>